<name>B9XJG6_PEDPL</name>
<sequence>MPRLTKHSAKSGGNSSNHLYWLLAVGLVALLGWVWWKGGSHSKNPPVANDPNSHLTRSDLTPIRHSVPTNALPKLIRASVVITQSPPMVVTRSNLVEQPLSSADLNRFPRPVQNTFELQLALAHHGISSGSADGVSGFQTKAALMAYQRQSHLPINGELDALTKTNLLLEDTPFVKYLITSNDLARLQPVATTWLGKSQQTALDYENIVELVAEKSFASPTFIRKLNPNINWTNVTPGTLVQVPNSYYPEVHSKAAFLRIHLSGKTLEAFDSETNLLVHFPCSIAKRVEKRPVGELHVAVVAPNPNYTFDPAIFPESPEAQSIGHKLVLPPGPNNPVGVAWIGLDRQGYGIHGTPKPEEVGRTESHGCFRLANWNAEYLIKLVTVGTPVYVVE</sequence>
<dbReference type="GO" id="GO:0016740">
    <property type="term" value="F:transferase activity"/>
    <property type="evidence" value="ECO:0007669"/>
    <property type="project" value="UniProtKB-KW"/>
</dbReference>
<dbReference type="InterPro" id="IPR036366">
    <property type="entry name" value="PGBDSf"/>
</dbReference>
<dbReference type="InterPro" id="IPR038063">
    <property type="entry name" value="Transpep_catalytic_dom"/>
</dbReference>
<dbReference type="Gene3D" id="1.10.101.10">
    <property type="entry name" value="PGBD-like superfamily/PGBD"/>
    <property type="match status" value="1"/>
</dbReference>
<organism evidence="10 11">
    <name type="scientific">Pedosphaera parvula (strain Ellin514)</name>
    <dbReference type="NCBI Taxonomy" id="320771"/>
    <lineage>
        <taxon>Bacteria</taxon>
        <taxon>Pseudomonadati</taxon>
        <taxon>Verrucomicrobiota</taxon>
        <taxon>Pedosphaerae</taxon>
        <taxon>Pedosphaerales</taxon>
        <taxon>Pedosphaeraceae</taxon>
        <taxon>Pedosphaera</taxon>
    </lineage>
</organism>
<evidence type="ECO:0000256" key="8">
    <source>
        <dbReference type="SAM" id="Phobius"/>
    </source>
</evidence>
<comment type="pathway">
    <text evidence="1 7">Cell wall biogenesis; peptidoglycan biosynthesis.</text>
</comment>
<dbReference type="STRING" id="320771.Cflav_PD3086"/>
<comment type="caution">
    <text evidence="10">The sequence shown here is derived from an EMBL/GenBank/DDBJ whole genome shotgun (WGS) entry which is preliminary data.</text>
</comment>
<gene>
    <name evidence="10" type="ORF">Cflav_PD3086</name>
</gene>
<dbReference type="PANTHER" id="PTHR30582">
    <property type="entry name" value="L,D-TRANSPEPTIDASE"/>
    <property type="match status" value="1"/>
</dbReference>
<dbReference type="UniPathway" id="UPA00219"/>
<evidence type="ECO:0000256" key="6">
    <source>
        <dbReference type="ARBA" id="ARBA00023316"/>
    </source>
</evidence>
<keyword evidence="3" id="KW-0808">Transferase</keyword>
<feature type="active site" description="Nucleophile" evidence="7">
    <location>
        <position position="368"/>
    </location>
</feature>
<dbReference type="SUPFAM" id="SSF141523">
    <property type="entry name" value="L,D-transpeptidase catalytic domain-like"/>
    <property type="match status" value="1"/>
</dbReference>
<evidence type="ECO:0000256" key="4">
    <source>
        <dbReference type="ARBA" id="ARBA00022960"/>
    </source>
</evidence>
<dbReference type="InterPro" id="IPR050979">
    <property type="entry name" value="LD-transpeptidase"/>
</dbReference>
<evidence type="ECO:0000256" key="2">
    <source>
        <dbReference type="ARBA" id="ARBA00005992"/>
    </source>
</evidence>
<comment type="similarity">
    <text evidence="2">Belongs to the YkuD family.</text>
</comment>
<keyword evidence="6 7" id="KW-0961">Cell wall biogenesis/degradation</keyword>
<dbReference type="PANTHER" id="PTHR30582:SF30">
    <property type="entry name" value="BLR4375 PROTEIN"/>
    <property type="match status" value="1"/>
</dbReference>
<protein>
    <submittedName>
        <fullName evidence="10">ErfK/YbiS/YcfS/YnhG family protein</fullName>
    </submittedName>
</protein>
<dbReference type="GO" id="GO:0008360">
    <property type="term" value="P:regulation of cell shape"/>
    <property type="evidence" value="ECO:0007669"/>
    <property type="project" value="UniProtKB-UniRule"/>
</dbReference>
<evidence type="ECO:0000313" key="10">
    <source>
        <dbReference type="EMBL" id="EEF60027.1"/>
    </source>
</evidence>
<dbReference type="Proteomes" id="UP000003688">
    <property type="component" value="Unassembled WGS sequence"/>
</dbReference>
<feature type="active site" description="Proton donor/acceptor" evidence="7">
    <location>
        <position position="352"/>
    </location>
</feature>
<dbReference type="Pfam" id="PF03734">
    <property type="entry name" value="YkuD"/>
    <property type="match status" value="1"/>
</dbReference>
<dbReference type="Pfam" id="PF01471">
    <property type="entry name" value="PG_binding_1"/>
    <property type="match status" value="1"/>
</dbReference>
<dbReference type="OrthoDB" id="9787225at2"/>
<keyword evidence="8" id="KW-1133">Transmembrane helix</keyword>
<keyword evidence="8" id="KW-0812">Transmembrane</keyword>
<feature type="transmembrane region" description="Helical" evidence="8">
    <location>
        <begin position="20"/>
        <end position="36"/>
    </location>
</feature>
<dbReference type="EMBL" id="ABOX02000021">
    <property type="protein sequence ID" value="EEF60027.1"/>
    <property type="molecule type" value="Genomic_DNA"/>
</dbReference>
<dbReference type="GO" id="GO:0071555">
    <property type="term" value="P:cell wall organization"/>
    <property type="evidence" value="ECO:0007669"/>
    <property type="project" value="UniProtKB-UniRule"/>
</dbReference>
<dbReference type="GO" id="GO:0005576">
    <property type="term" value="C:extracellular region"/>
    <property type="evidence" value="ECO:0007669"/>
    <property type="project" value="TreeGrafter"/>
</dbReference>
<dbReference type="PROSITE" id="PS52029">
    <property type="entry name" value="LD_TPASE"/>
    <property type="match status" value="1"/>
</dbReference>
<reference evidence="10 11" key="1">
    <citation type="journal article" date="2011" name="J. Bacteriol.">
        <title>Genome sequence of 'Pedosphaera parvula' Ellin514, an aerobic Verrucomicrobial isolate from pasture soil.</title>
        <authorList>
            <person name="Kant R."/>
            <person name="van Passel M.W."/>
            <person name="Sangwan P."/>
            <person name="Palva A."/>
            <person name="Lucas S."/>
            <person name="Copeland A."/>
            <person name="Lapidus A."/>
            <person name="Glavina Del Rio T."/>
            <person name="Dalin E."/>
            <person name="Tice H."/>
            <person name="Bruce D."/>
            <person name="Goodwin L."/>
            <person name="Pitluck S."/>
            <person name="Chertkov O."/>
            <person name="Larimer F.W."/>
            <person name="Land M.L."/>
            <person name="Hauser L."/>
            <person name="Brettin T.S."/>
            <person name="Detter J.C."/>
            <person name="Han S."/>
            <person name="de Vos W.M."/>
            <person name="Janssen P.H."/>
            <person name="Smidt H."/>
        </authorList>
    </citation>
    <scope>NUCLEOTIDE SEQUENCE [LARGE SCALE GENOMIC DNA]</scope>
    <source>
        <strain evidence="10 11">Ellin514</strain>
    </source>
</reference>
<keyword evidence="4 7" id="KW-0133">Cell shape</keyword>
<evidence type="ECO:0000313" key="11">
    <source>
        <dbReference type="Proteomes" id="UP000003688"/>
    </source>
</evidence>
<evidence type="ECO:0000256" key="7">
    <source>
        <dbReference type="PROSITE-ProRule" id="PRU01373"/>
    </source>
</evidence>
<evidence type="ECO:0000256" key="3">
    <source>
        <dbReference type="ARBA" id="ARBA00022679"/>
    </source>
</evidence>
<dbReference type="AlphaFoldDB" id="B9XJG6"/>
<keyword evidence="5 7" id="KW-0573">Peptidoglycan synthesis</keyword>
<dbReference type="Gene3D" id="2.40.440.10">
    <property type="entry name" value="L,D-transpeptidase catalytic domain-like"/>
    <property type="match status" value="1"/>
</dbReference>
<dbReference type="CDD" id="cd16913">
    <property type="entry name" value="YkuD_like"/>
    <property type="match status" value="1"/>
</dbReference>
<keyword evidence="8" id="KW-0472">Membrane</keyword>
<dbReference type="InterPro" id="IPR036365">
    <property type="entry name" value="PGBD-like_sf"/>
</dbReference>
<evidence type="ECO:0000259" key="9">
    <source>
        <dbReference type="PROSITE" id="PS52029"/>
    </source>
</evidence>
<accession>B9XJG6</accession>
<dbReference type="RefSeq" id="WP_007415959.1">
    <property type="nucleotide sequence ID" value="NZ_ABOX02000021.1"/>
</dbReference>
<evidence type="ECO:0000256" key="1">
    <source>
        <dbReference type="ARBA" id="ARBA00004752"/>
    </source>
</evidence>
<dbReference type="GO" id="GO:0071972">
    <property type="term" value="F:peptidoglycan L,D-transpeptidase activity"/>
    <property type="evidence" value="ECO:0007669"/>
    <property type="project" value="TreeGrafter"/>
</dbReference>
<feature type="domain" description="L,D-TPase catalytic" evidence="9">
    <location>
        <begin position="256"/>
        <end position="392"/>
    </location>
</feature>
<dbReference type="InterPro" id="IPR005490">
    <property type="entry name" value="LD_TPept_cat_dom"/>
</dbReference>
<evidence type="ECO:0000256" key="5">
    <source>
        <dbReference type="ARBA" id="ARBA00022984"/>
    </source>
</evidence>
<dbReference type="GO" id="GO:0018104">
    <property type="term" value="P:peptidoglycan-protein cross-linking"/>
    <property type="evidence" value="ECO:0007669"/>
    <property type="project" value="TreeGrafter"/>
</dbReference>
<dbReference type="SUPFAM" id="SSF47090">
    <property type="entry name" value="PGBD-like"/>
    <property type="match status" value="1"/>
</dbReference>
<dbReference type="InterPro" id="IPR002477">
    <property type="entry name" value="Peptidoglycan-bd-like"/>
</dbReference>
<keyword evidence="11" id="KW-1185">Reference proteome</keyword>
<proteinExistence type="inferred from homology"/>